<dbReference type="SUPFAM" id="SSF50104">
    <property type="entry name" value="Translation proteins SH3-like domain"/>
    <property type="match status" value="1"/>
</dbReference>
<reference evidence="3 4" key="1">
    <citation type="submission" date="2016-11" db="EMBL/GenBank/DDBJ databases">
        <authorList>
            <person name="Jaros S."/>
            <person name="Januszkiewicz K."/>
            <person name="Wedrychowicz H."/>
        </authorList>
    </citation>
    <scope>NUCLEOTIDE SEQUENCE [LARGE SCALE GENOMIC DNA]</scope>
    <source>
        <strain evidence="3 4">DSM 17918</strain>
    </source>
</reference>
<protein>
    <recommendedName>
        <fullName evidence="5">Ribosomal protein L14E/L6E/L27E</fullName>
    </recommendedName>
</protein>
<dbReference type="EMBL" id="FQVH01000011">
    <property type="protein sequence ID" value="SHF08789.1"/>
    <property type="molecule type" value="Genomic_DNA"/>
</dbReference>
<dbReference type="AlphaFoldDB" id="A0A1M4YSJ4"/>
<dbReference type="STRING" id="1121256.SAMN02746089_01283"/>
<dbReference type="OrthoDB" id="1683515at2"/>
<keyword evidence="2" id="KW-0687">Ribonucleoprotein</keyword>
<dbReference type="InterPro" id="IPR041985">
    <property type="entry name" value="Ribosomal_eL14_KOW"/>
</dbReference>
<keyword evidence="4" id="KW-1185">Reference proteome</keyword>
<dbReference type="CDD" id="cd06088">
    <property type="entry name" value="KOW_RPL14"/>
    <property type="match status" value="1"/>
</dbReference>
<dbReference type="InterPro" id="IPR008991">
    <property type="entry name" value="Translation_prot_SH3-like_sf"/>
</dbReference>
<name>A0A1M4YSJ4_9THEO</name>
<sequence length="91" mass="10258">MNNSSDLTPGQIVKSKMGRDSGRYFIVLAVDGGYAFIADGELRKVDKPKKKNIKHLLKTNECDEFIRDKILSGKKISNADLRKALEKYKKA</sequence>
<evidence type="ECO:0000256" key="2">
    <source>
        <dbReference type="ARBA" id="ARBA00023274"/>
    </source>
</evidence>
<evidence type="ECO:0008006" key="5">
    <source>
        <dbReference type="Google" id="ProtNLM"/>
    </source>
</evidence>
<dbReference type="Proteomes" id="UP000184088">
    <property type="component" value="Unassembled WGS sequence"/>
</dbReference>
<evidence type="ECO:0000313" key="3">
    <source>
        <dbReference type="EMBL" id="SHF08789.1"/>
    </source>
</evidence>
<gene>
    <name evidence="3" type="ORF">SAMN02746089_01283</name>
</gene>
<dbReference type="GO" id="GO:0005840">
    <property type="term" value="C:ribosome"/>
    <property type="evidence" value="ECO:0007669"/>
    <property type="project" value="UniProtKB-KW"/>
</dbReference>
<dbReference type="RefSeq" id="WP_073342948.1">
    <property type="nucleotide sequence ID" value="NZ_FQVH01000011.1"/>
</dbReference>
<proteinExistence type="predicted"/>
<keyword evidence="1" id="KW-0689">Ribosomal protein</keyword>
<accession>A0A1M4YSJ4</accession>
<dbReference type="GO" id="GO:1990904">
    <property type="term" value="C:ribonucleoprotein complex"/>
    <property type="evidence" value="ECO:0007669"/>
    <property type="project" value="UniProtKB-KW"/>
</dbReference>
<organism evidence="3 4">
    <name type="scientific">Caldanaerobius fijiensis DSM 17918</name>
    <dbReference type="NCBI Taxonomy" id="1121256"/>
    <lineage>
        <taxon>Bacteria</taxon>
        <taxon>Bacillati</taxon>
        <taxon>Bacillota</taxon>
        <taxon>Clostridia</taxon>
        <taxon>Thermoanaerobacterales</taxon>
        <taxon>Thermoanaerobacteraceae</taxon>
        <taxon>Caldanaerobius</taxon>
    </lineage>
</organism>
<evidence type="ECO:0000256" key="1">
    <source>
        <dbReference type="ARBA" id="ARBA00022980"/>
    </source>
</evidence>
<evidence type="ECO:0000313" key="4">
    <source>
        <dbReference type="Proteomes" id="UP000184088"/>
    </source>
</evidence>